<evidence type="ECO:0000313" key="3">
    <source>
        <dbReference type="Proteomes" id="UP000266723"/>
    </source>
</evidence>
<keyword evidence="3" id="KW-1185">Reference proteome</keyword>
<reference evidence="2 3" key="1">
    <citation type="journal article" date="2020" name="BMC Genomics">
        <title>Intraspecific diversification of the crop wild relative Brassica cretica Lam. using demographic model selection.</title>
        <authorList>
            <person name="Kioukis A."/>
            <person name="Michalopoulou V.A."/>
            <person name="Briers L."/>
            <person name="Pirintsos S."/>
            <person name="Studholme D.J."/>
            <person name="Pavlidis P."/>
            <person name="Sarris P.F."/>
        </authorList>
    </citation>
    <scope>NUCLEOTIDE SEQUENCE [LARGE SCALE GENOMIC DNA]</scope>
    <source>
        <strain evidence="3">cv. PFS-1207/04</strain>
    </source>
</reference>
<organism evidence="2 3">
    <name type="scientific">Brassica cretica</name>
    <name type="common">Mustard</name>
    <dbReference type="NCBI Taxonomy" id="69181"/>
    <lineage>
        <taxon>Eukaryota</taxon>
        <taxon>Viridiplantae</taxon>
        <taxon>Streptophyta</taxon>
        <taxon>Embryophyta</taxon>
        <taxon>Tracheophyta</taxon>
        <taxon>Spermatophyta</taxon>
        <taxon>Magnoliopsida</taxon>
        <taxon>eudicotyledons</taxon>
        <taxon>Gunneridae</taxon>
        <taxon>Pentapetalae</taxon>
        <taxon>rosids</taxon>
        <taxon>malvids</taxon>
        <taxon>Brassicales</taxon>
        <taxon>Brassicaceae</taxon>
        <taxon>Brassiceae</taxon>
        <taxon>Brassica</taxon>
    </lineage>
</organism>
<feature type="domain" description="Reverse transcriptase zinc-binding" evidence="1">
    <location>
        <begin position="20"/>
        <end position="96"/>
    </location>
</feature>
<accession>A0ABQ7CXF2</accession>
<comment type="caution">
    <text evidence="2">The sequence shown here is derived from an EMBL/GenBank/DDBJ whole genome shotgun (WGS) entry which is preliminary data.</text>
</comment>
<dbReference type="Proteomes" id="UP000266723">
    <property type="component" value="Unassembled WGS sequence"/>
</dbReference>
<sequence length="269" mass="31949">ISNSFDKHFLKVDGISLTSFSASHTWNAIRCRGEQQNWTEAIWFSGHIPSQLNRLPTRNRMSTWDPGTDTVCLLCNQVDECRDHLFLRCSFSEQVWNMVIKRLGYSPLLFHTWTVFIAWLDICRRWITPLHKVHRITGPNPASRIDVWSAQRLNPSAWLQSTFSRSSKSTRSARLRRSLVQARILDPSHQGPKRYEIRDITCPLTLRRLATHTTVTRLWFERNNRLHNNLRSTPQVLFKLIDRTLRNIILARKNRKKFRHYMRLWLKYS</sequence>
<dbReference type="EMBL" id="QGKV02000759">
    <property type="protein sequence ID" value="KAF3564606.1"/>
    <property type="molecule type" value="Genomic_DNA"/>
</dbReference>
<dbReference type="Pfam" id="PF13966">
    <property type="entry name" value="zf-RVT"/>
    <property type="match status" value="1"/>
</dbReference>
<feature type="non-terminal residue" evidence="2">
    <location>
        <position position="1"/>
    </location>
</feature>
<dbReference type="InterPro" id="IPR026960">
    <property type="entry name" value="RVT-Znf"/>
</dbReference>
<gene>
    <name evidence="2" type="ORF">DY000_02018507</name>
</gene>
<evidence type="ECO:0000313" key="2">
    <source>
        <dbReference type="EMBL" id="KAF3564606.1"/>
    </source>
</evidence>
<proteinExistence type="predicted"/>
<evidence type="ECO:0000259" key="1">
    <source>
        <dbReference type="Pfam" id="PF13966"/>
    </source>
</evidence>
<name>A0ABQ7CXF2_BRACR</name>
<protein>
    <recommendedName>
        <fullName evidence="1">Reverse transcriptase zinc-binding domain-containing protein</fullName>
    </recommendedName>
</protein>